<dbReference type="OrthoDB" id="10327649at2759"/>
<reference evidence="9" key="1">
    <citation type="submission" date="2021-02" db="EMBL/GenBank/DDBJ databases">
        <authorList>
            <person name="Nowell W R."/>
        </authorList>
    </citation>
    <scope>NUCLEOTIDE SEQUENCE</scope>
</reference>
<evidence type="ECO:0000256" key="6">
    <source>
        <dbReference type="PROSITE-ProRule" id="PRU00504"/>
    </source>
</evidence>
<feature type="transmembrane region" description="Helical" evidence="7">
    <location>
        <begin position="1370"/>
        <end position="1390"/>
    </location>
</feature>
<dbReference type="Proteomes" id="UP000663832">
    <property type="component" value="Unassembled WGS sequence"/>
</dbReference>
<protein>
    <recommendedName>
        <fullName evidence="8">Polycystin cation channel PKD1/PKD2 domain-containing protein</fullName>
    </recommendedName>
</protein>
<dbReference type="Proteomes" id="UP000663877">
    <property type="component" value="Unassembled WGS sequence"/>
</dbReference>
<feature type="domain" description="Polycystin cation channel PKD1/PKD2" evidence="8">
    <location>
        <begin position="1307"/>
        <end position="1500"/>
    </location>
</feature>
<dbReference type="EMBL" id="CAJNOI010000269">
    <property type="protein sequence ID" value="CAF1218814.1"/>
    <property type="molecule type" value="Genomic_DNA"/>
</dbReference>
<evidence type="ECO:0000256" key="5">
    <source>
        <dbReference type="ARBA" id="ARBA00023136"/>
    </source>
</evidence>
<feature type="repeat" description="NHL" evidence="6">
    <location>
        <begin position="260"/>
        <end position="293"/>
    </location>
</feature>
<evidence type="ECO:0000256" key="3">
    <source>
        <dbReference type="ARBA" id="ARBA00022737"/>
    </source>
</evidence>
<evidence type="ECO:0000256" key="7">
    <source>
        <dbReference type="SAM" id="Phobius"/>
    </source>
</evidence>
<keyword evidence="2 7" id="KW-0812">Transmembrane</keyword>
<feature type="transmembrane region" description="Helical" evidence="7">
    <location>
        <begin position="1468"/>
        <end position="1489"/>
    </location>
</feature>
<proteinExistence type="predicted"/>
<comment type="caution">
    <text evidence="9">The sequence shown here is derived from an EMBL/GenBank/DDBJ whole genome shotgun (WGS) entry which is preliminary data.</text>
</comment>
<dbReference type="SUPFAM" id="SSF63825">
    <property type="entry name" value="YWTD domain"/>
    <property type="match status" value="1"/>
</dbReference>
<dbReference type="InterPro" id="IPR001258">
    <property type="entry name" value="NHL_repeat"/>
</dbReference>
<dbReference type="GO" id="GO:0016020">
    <property type="term" value="C:membrane"/>
    <property type="evidence" value="ECO:0007669"/>
    <property type="project" value="UniProtKB-SubCell"/>
</dbReference>
<evidence type="ECO:0000313" key="11">
    <source>
        <dbReference type="Proteomes" id="UP000663832"/>
    </source>
</evidence>
<dbReference type="PRINTS" id="PR01433">
    <property type="entry name" value="POLYCYSTIN2"/>
</dbReference>
<keyword evidence="4 7" id="KW-1133">Transmembrane helix</keyword>
<sequence>MNSFLGLSNNRPKLCQNASWNASAITIAPQSVIGTYPASVFVNINNHIYAASIANNIGFEWVYGSTTPIRNVSGGLKTPSSIYGSDTNDIYVDNGGTNYRVDKWSVNSTTSVPSMYQYGECFCLFIDINNNLYCSMDTSHQVISKSLNTRLNMWNRIAGTGTAGSTSITLYAQRGIFVDENLTLYVADSFNNRIQMFASGSINGTTIAGASAPGTISLAVPAGVMLDADGYLFILDGWNHRIVGSDANGFRCIAACSGAGSTATQLYFPLAISFDSYGNIYVADQYNHRIQMFLIATNSCVVSYNQPKFNGFASWDPVGTIFATSGTVGTAPYGIFVNTNNTVYVANKQNSRLQIWFQGSAIPSSNITTGLSSPYGVFVTPTGYIYIDNGNTNNRVDRWILYGNSSVSAMNANGACFDLFVDISNTLYCSLNTQYQVIAKSLNSNSNAATIAAGIDHAGSGSNQLDGPRGIFVDLNLNLYVADCNNDRVQLFTSGQVTATTVAGGTVATTTIALNCPSDIALDADGYLFIVDNGNTRIIGSGPYGYRCILSCSGSGTAVNQLKNPSLFSFDSYGNIFITDTGNNRVLKFMLITNNSDVSFNQPNFCPSTTWYLDAVTFSNSTMVGVQPYGIFVDKSNTLYVANRASSLVRVWYEGSISPDRTISGGLNTPMSVFATLSGDIYVDNGVSNLRVDKWVLTANNSTIVMTVTQECYSMFIDISNTFYCAMTASHEIAKKWLNDNATTPTIAAGTGTAGSGVSQLSSPSGIFVDTQFNLYVGDCGNDRVQMFSFGQTTGITVAGSTAPGTITLNCPNAVTLDANGYLFISDCSDNRIIGSGPYGFRCLFGCTSVAGSSSNQLNSPRTFSFDSYGNLYVADQNNNRIQKFILASNSCSLSYNQPQLCSNTSWYSNATTLLSNSSIGLLPYGIFVDGINTLYVVSRSKNRVFVWPQGNSAPTKNISGNFNNSYSLFVSMNGDIYIDNGYLNGRVDKFTFNTTNVNTVMNVSGSCYGLFIDINNNLYCSLKDFHQVIQFSLNNGTTLPTIAAGNGSAGSLSNMLNSPQGIYVDSNLSLYIADSANNRIQFVQTGQLNGATIAGNGSSTSIILNYPTGIVLDTNGYLYIVDSNNHRIVASNYYGFRCLVGCSGGGSSSSQLSYPQSMAFDSYGNIFVTDRNNSRVQKFTFQTNTCSKSRYQPPLLLLQLALLLLPPQELQQVAAVPQVVLLRAAVAQQVALLAPPVLLQAAAVPQVTLLLLPPLVLLRAAVAQQVALLPRRPLAVPLRAVAAPPAALPQAALPPPAALLRAVLLIKLKLKYFYEFWSIIQVGIISCSITSIIIYIWRFKEYNRLSSLFRETNGYVYINLQMTVYVDDVLTSLLGFCCFFGTIKFIKFIRFNKSLIIFVQTLKYVTKDIISFSFMFSIVFMSFLALFYLLFNSSIASCSSLLSTAQMLFEITLMSFDATDFTGADPFLGPFCFSIFIIIVVFICLSMFMSILNDGFHHVELNSIEDQQILSYMLKKFLNWTHLRRPNVEETYEIRDSRMHSQYVDPIENFPDKIDQLLEALDRVY</sequence>
<feature type="repeat" description="NHL" evidence="6">
    <location>
        <begin position="752"/>
        <end position="791"/>
    </location>
</feature>
<evidence type="ECO:0000256" key="4">
    <source>
        <dbReference type="ARBA" id="ARBA00022989"/>
    </source>
</evidence>
<dbReference type="InterPro" id="IPR050952">
    <property type="entry name" value="TRIM-NHL_E3_ligases"/>
</dbReference>
<gene>
    <name evidence="10" type="ORF">BJG266_LOCUS27864</name>
    <name evidence="9" type="ORF">QVE165_LOCUS17804</name>
</gene>
<dbReference type="EMBL" id="CAJNOM010000103">
    <property type="protein sequence ID" value="CAF1054460.1"/>
    <property type="molecule type" value="Genomic_DNA"/>
</dbReference>
<evidence type="ECO:0000256" key="2">
    <source>
        <dbReference type="ARBA" id="ARBA00022692"/>
    </source>
</evidence>
<dbReference type="Pfam" id="PF01436">
    <property type="entry name" value="NHL"/>
    <property type="match status" value="3"/>
</dbReference>
<dbReference type="SUPFAM" id="SSF101898">
    <property type="entry name" value="NHL repeat"/>
    <property type="match status" value="4"/>
</dbReference>
<name>A0A814KR88_9BILA</name>
<evidence type="ECO:0000259" key="8">
    <source>
        <dbReference type="Pfam" id="PF08016"/>
    </source>
</evidence>
<evidence type="ECO:0000256" key="1">
    <source>
        <dbReference type="ARBA" id="ARBA00004141"/>
    </source>
</evidence>
<feature type="transmembrane region" description="Helical" evidence="7">
    <location>
        <begin position="1238"/>
        <end position="1263"/>
    </location>
</feature>
<feature type="transmembrane region" description="Helical" evidence="7">
    <location>
        <begin position="1410"/>
        <end position="1432"/>
    </location>
</feature>
<evidence type="ECO:0000313" key="10">
    <source>
        <dbReference type="EMBL" id="CAF1218814.1"/>
    </source>
</evidence>
<feature type="repeat" description="NHL" evidence="6">
    <location>
        <begin position="1048"/>
        <end position="1087"/>
    </location>
</feature>
<organism evidence="9 11">
    <name type="scientific">Adineta steineri</name>
    <dbReference type="NCBI Taxonomy" id="433720"/>
    <lineage>
        <taxon>Eukaryota</taxon>
        <taxon>Metazoa</taxon>
        <taxon>Spiralia</taxon>
        <taxon>Gnathifera</taxon>
        <taxon>Rotifera</taxon>
        <taxon>Eurotatoria</taxon>
        <taxon>Bdelloidea</taxon>
        <taxon>Adinetida</taxon>
        <taxon>Adinetidae</taxon>
        <taxon>Adineta</taxon>
    </lineage>
</organism>
<evidence type="ECO:0000313" key="9">
    <source>
        <dbReference type="EMBL" id="CAF1054460.1"/>
    </source>
</evidence>
<dbReference type="Pfam" id="PF08016">
    <property type="entry name" value="PKD_channel"/>
    <property type="match status" value="1"/>
</dbReference>
<dbReference type="InterPro" id="IPR011042">
    <property type="entry name" value="6-blade_b-propeller_TolB-like"/>
</dbReference>
<dbReference type="PANTHER" id="PTHR24104:SF25">
    <property type="entry name" value="PROTEIN LIN-41"/>
    <property type="match status" value="1"/>
</dbReference>
<feature type="repeat" description="NHL" evidence="6">
    <location>
        <begin position="459"/>
        <end position="495"/>
    </location>
</feature>
<feature type="transmembrane region" description="Helical" evidence="7">
    <location>
        <begin position="1317"/>
        <end position="1338"/>
    </location>
</feature>
<keyword evidence="3" id="KW-0677">Repeat</keyword>
<keyword evidence="5 7" id="KW-0472">Membrane</keyword>
<accession>A0A814KR88</accession>
<keyword evidence="11" id="KW-1185">Reference proteome</keyword>
<dbReference type="PROSITE" id="PS51125">
    <property type="entry name" value="NHL"/>
    <property type="match status" value="5"/>
</dbReference>
<dbReference type="GO" id="GO:0008270">
    <property type="term" value="F:zinc ion binding"/>
    <property type="evidence" value="ECO:0007669"/>
    <property type="project" value="UniProtKB-KW"/>
</dbReference>
<dbReference type="Gene3D" id="2.40.10.500">
    <property type="match status" value="3"/>
</dbReference>
<dbReference type="PANTHER" id="PTHR24104">
    <property type="entry name" value="E3 UBIQUITIN-PROTEIN LIGASE NHLRC1-RELATED"/>
    <property type="match status" value="1"/>
</dbReference>
<dbReference type="InterPro" id="IPR003915">
    <property type="entry name" value="PKD_2"/>
</dbReference>
<comment type="subcellular location">
    <subcellularLocation>
        <location evidence="1">Membrane</location>
        <topology evidence="1">Multi-pass membrane protein</topology>
    </subcellularLocation>
</comment>
<feature type="repeat" description="NHL" evidence="6">
    <location>
        <begin position="1142"/>
        <end position="1183"/>
    </location>
</feature>
<dbReference type="InterPro" id="IPR013122">
    <property type="entry name" value="PKD1_2_channel"/>
</dbReference>
<dbReference type="CDD" id="cd05819">
    <property type="entry name" value="NHL"/>
    <property type="match status" value="3"/>
</dbReference>
<dbReference type="Gene3D" id="2.120.10.30">
    <property type="entry name" value="TolB, C-terminal domain"/>
    <property type="match status" value="5"/>
</dbReference>
<dbReference type="GO" id="GO:0005509">
    <property type="term" value="F:calcium ion binding"/>
    <property type="evidence" value="ECO:0007669"/>
    <property type="project" value="InterPro"/>
</dbReference>